<evidence type="ECO:0000313" key="3">
    <source>
        <dbReference type="EMBL" id="CAD7443753.1"/>
    </source>
</evidence>
<dbReference type="InterPro" id="IPR001810">
    <property type="entry name" value="F-box_dom"/>
</dbReference>
<proteinExistence type="predicted"/>
<sequence>MESFYSLMCVMGMTSATYLEELQCKAMDILSRLPVEIAVIIFRLLDPGSLLSSALVNRKWLRVCRGDVVLRARIRRQLRRVRRNRVEHAGSRVTVTRDLQQQSSNRLFAHRNNKVKVVSGGEQAVLPHVLFLSNRFPHVLAVLAKQRSFRGPQDDKQTSNSVFEVPSRTHSSPVKTSSQLCPGVHLEATQTVQTVTPLLEDCEYATAPVVMSYVWLITTICLHCDERNLVLPFLHQTSFLDPPNQRVEPSSVGGVVRKAEYKWAVLRANKRQKLWPLDIKRLSTPALEEHVMLRIKAGAVVGMLIESF</sequence>
<feature type="region of interest" description="Disordered" evidence="1">
    <location>
        <begin position="151"/>
        <end position="179"/>
    </location>
</feature>
<dbReference type="PROSITE" id="PS50181">
    <property type="entry name" value="FBOX"/>
    <property type="match status" value="1"/>
</dbReference>
<name>A0A7R9I343_9NEOP</name>
<accession>A0A7R9I343</accession>
<reference evidence="3" key="1">
    <citation type="submission" date="2020-11" db="EMBL/GenBank/DDBJ databases">
        <authorList>
            <person name="Tran Van P."/>
        </authorList>
    </citation>
    <scope>NUCLEOTIDE SEQUENCE</scope>
</reference>
<dbReference type="Gene3D" id="1.20.1280.50">
    <property type="match status" value="1"/>
</dbReference>
<dbReference type="EMBL" id="OD566315">
    <property type="protein sequence ID" value="CAD7443753.1"/>
    <property type="molecule type" value="Genomic_DNA"/>
</dbReference>
<organism evidence="3">
    <name type="scientific">Timema bartmani</name>
    <dbReference type="NCBI Taxonomy" id="61472"/>
    <lineage>
        <taxon>Eukaryota</taxon>
        <taxon>Metazoa</taxon>
        <taxon>Ecdysozoa</taxon>
        <taxon>Arthropoda</taxon>
        <taxon>Hexapoda</taxon>
        <taxon>Insecta</taxon>
        <taxon>Pterygota</taxon>
        <taxon>Neoptera</taxon>
        <taxon>Polyneoptera</taxon>
        <taxon>Phasmatodea</taxon>
        <taxon>Timematodea</taxon>
        <taxon>Timematoidea</taxon>
        <taxon>Timematidae</taxon>
        <taxon>Timema</taxon>
    </lineage>
</organism>
<dbReference type="AlphaFoldDB" id="A0A7R9I343"/>
<dbReference type="InterPro" id="IPR036047">
    <property type="entry name" value="F-box-like_dom_sf"/>
</dbReference>
<protein>
    <recommendedName>
        <fullName evidence="2">F-box domain-containing protein</fullName>
    </recommendedName>
</protein>
<dbReference type="SUPFAM" id="SSF81383">
    <property type="entry name" value="F-box domain"/>
    <property type="match status" value="1"/>
</dbReference>
<feature type="compositionally biased region" description="Polar residues" evidence="1">
    <location>
        <begin position="158"/>
        <end position="179"/>
    </location>
</feature>
<evidence type="ECO:0000259" key="2">
    <source>
        <dbReference type="PROSITE" id="PS50181"/>
    </source>
</evidence>
<gene>
    <name evidence="3" type="ORF">TBIB3V08_LOCUS6152</name>
</gene>
<feature type="domain" description="F-box" evidence="2">
    <location>
        <begin position="27"/>
        <end position="73"/>
    </location>
</feature>
<dbReference type="Pfam" id="PF12937">
    <property type="entry name" value="F-box-like"/>
    <property type="match status" value="1"/>
</dbReference>
<evidence type="ECO:0000256" key="1">
    <source>
        <dbReference type="SAM" id="MobiDB-lite"/>
    </source>
</evidence>